<name>G8LZN3_ACECE</name>
<reference evidence="2" key="1">
    <citation type="submission" date="2011-12" db="EMBL/GenBank/DDBJ databases">
        <title>Complete sequence of Clostridium clariflavum DSM 19732.</title>
        <authorList>
            <consortium name="US DOE Joint Genome Institute"/>
            <person name="Lucas S."/>
            <person name="Han J."/>
            <person name="Lapidus A."/>
            <person name="Cheng J.-F."/>
            <person name="Goodwin L."/>
            <person name="Pitluck S."/>
            <person name="Peters L."/>
            <person name="Teshima H."/>
            <person name="Detter J.C."/>
            <person name="Han C."/>
            <person name="Tapia R."/>
            <person name="Land M."/>
            <person name="Hauser L."/>
            <person name="Kyrpides N."/>
            <person name="Ivanova N."/>
            <person name="Pagani I."/>
            <person name="Kitzmiller T."/>
            <person name="Lynd L."/>
            <person name="Izquierdo J."/>
            <person name="Woyke T."/>
        </authorList>
    </citation>
    <scope>NUCLEOTIDE SEQUENCE [LARGE SCALE GENOMIC DNA]</scope>
    <source>
        <strain evidence="2">DSM 19732 / NBRC 101661 / EBR45</strain>
    </source>
</reference>
<reference evidence="1 2" key="2">
    <citation type="journal article" date="2012" name="Stand. Genomic Sci.">
        <title>Complete Genome Sequence of Clostridium clariflavum DSM 19732.</title>
        <authorList>
            <person name="Izquierdo J.A."/>
            <person name="Goodwin L."/>
            <person name="Davenport K.W."/>
            <person name="Teshima H."/>
            <person name="Bruce D."/>
            <person name="Detter C."/>
            <person name="Tapia R."/>
            <person name="Han S."/>
            <person name="Land M."/>
            <person name="Hauser L."/>
            <person name="Jeffries C.D."/>
            <person name="Han J."/>
            <person name="Pitluck S."/>
            <person name="Nolan M."/>
            <person name="Chen A."/>
            <person name="Huntemann M."/>
            <person name="Mavromatis K."/>
            <person name="Mikhailova N."/>
            <person name="Liolios K."/>
            <person name="Woyke T."/>
            <person name="Lynd L.R."/>
        </authorList>
    </citation>
    <scope>NUCLEOTIDE SEQUENCE [LARGE SCALE GENOMIC DNA]</scope>
    <source>
        <strain evidence="2">DSM 19732 / NBRC 101661 / EBR45</strain>
    </source>
</reference>
<evidence type="ECO:0000313" key="1">
    <source>
        <dbReference type="EMBL" id="AEV67934.1"/>
    </source>
</evidence>
<evidence type="ECO:0000313" key="2">
    <source>
        <dbReference type="Proteomes" id="UP000005435"/>
    </source>
</evidence>
<accession>G8LZN3</accession>
<gene>
    <name evidence="1" type="ordered locus">Clocl_1277</name>
</gene>
<proteinExistence type="predicted"/>
<dbReference type="AlphaFoldDB" id="G8LZN3"/>
<dbReference type="EMBL" id="CP003065">
    <property type="protein sequence ID" value="AEV67934.1"/>
    <property type="molecule type" value="Genomic_DNA"/>
</dbReference>
<keyword evidence="2" id="KW-1185">Reference proteome</keyword>
<dbReference type="Proteomes" id="UP000005435">
    <property type="component" value="Chromosome"/>
</dbReference>
<dbReference type="RefSeq" id="WP_014254549.1">
    <property type="nucleotide sequence ID" value="NC_016627.1"/>
</dbReference>
<protein>
    <submittedName>
        <fullName evidence="1">Uncharacterized protein</fullName>
    </submittedName>
</protein>
<sequence length="84" mass="10007">MEKCRCIHIRFFEYKNVVVVLFYHQDGSITYYPILVEENNGEILLTPAEDFTVNSINDSNESGKYEFERRKNDAVKHFKYTGEY</sequence>
<dbReference type="KEGG" id="ccl:Clocl_1277"/>
<organism evidence="1 2">
    <name type="scientific">Acetivibrio clariflavus (strain DSM 19732 / NBRC 101661 / EBR45)</name>
    <name type="common">Clostridium clariflavum</name>
    <dbReference type="NCBI Taxonomy" id="720554"/>
    <lineage>
        <taxon>Bacteria</taxon>
        <taxon>Bacillati</taxon>
        <taxon>Bacillota</taxon>
        <taxon>Clostridia</taxon>
        <taxon>Eubacteriales</taxon>
        <taxon>Oscillospiraceae</taxon>
        <taxon>Acetivibrio</taxon>
    </lineage>
</organism>
<dbReference type="HOGENOM" id="CLU_2521708_0_0_9"/>